<feature type="transmembrane region" description="Helical" evidence="8">
    <location>
        <begin position="389"/>
        <end position="410"/>
    </location>
</feature>
<feature type="transmembrane region" description="Helical" evidence="8">
    <location>
        <begin position="302"/>
        <end position="323"/>
    </location>
</feature>
<feature type="transmembrane region" description="Helical" evidence="8">
    <location>
        <begin position="102"/>
        <end position="121"/>
    </location>
</feature>
<evidence type="ECO:0000256" key="1">
    <source>
        <dbReference type="ARBA" id="ARBA00004141"/>
    </source>
</evidence>
<dbReference type="InterPro" id="IPR011701">
    <property type="entry name" value="MFS"/>
</dbReference>
<name>A0AAD6MX71_9EURO</name>
<dbReference type="InterPro" id="IPR020846">
    <property type="entry name" value="MFS_dom"/>
</dbReference>
<dbReference type="PROSITE" id="PS50850">
    <property type="entry name" value="MFS"/>
    <property type="match status" value="1"/>
</dbReference>
<dbReference type="FunFam" id="1.20.1250.20:FF:000013">
    <property type="entry name" value="MFS general substrate transporter"/>
    <property type="match status" value="1"/>
</dbReference>
<feature type="transmembrane region" description="Helical" evidence="8">
    <location>
        <begin position="161"/>
        <end position="184"/>
    </location>
</feature>
<feature type="transmembrane region" description="Helical" evidence="8">
    <location>
        <begin position="330"/>
        <end position="351"/>
    </location>
</feature>
<feature type="transmembrane region" description="Helical" evidence="8">
    <location>
        <begin position="266"/>
        <end position="290"/>
    </location>
</feature>
<feature type="transmembrane region" description="Helical" evidence="8">
    <location>
        <begin position="127"/>
        <end position="149"/>
    </location>
</feature>
<feature type="transmembrane region" description="Helical" evidence="8">
    <location>
        <begin position="422"/>
        <end position="439"/>
    </location>
</feature>
<evidence type="ECO:0000313" key="11">
    <source>
        <dbReference type="Proteomes" id="UP001215712"/>
    </source>
</evidence>
<evidence type="ECO:0000256" key="6">
    <source>
        <dbReference type="ARBA" id="ARBA00023136"/>
    </source>
</evidence>
<dbReference type="GO" id="GO:0016020">
    <property type="term" value="C:membrane"/>
    <property type="evidence" value="ECO:0007669"/>
    <property type="project" value="UniProtKB-SubCell"/>
</dbReference>
<evidence type="ECO:0000256" key="5">
    <source>
        <dbReference type="ARBA" id="ARBA00022989"/>
    </source>
</evidence>
<evidence type="ECO:0000313" key="10">
    <source>
        <dbReference type="EMBL" id="KAJ5728325.1"/>
    </source>
</evidence>
<evidence type="ECO:0000256" key="2">
    <source>
        <dbReference type="ARBA" id="ARBA00008335"/>
    </source>
</evidence>
<sequence>MTRTFSPNRSLDLTEDIKPDLLDNPSLSELPDVDHDRLIEMERTCSFIDRSNIGFADTQGMSTDLNLKGTELNVAISIFYVFYVLSELPISMVAKRWKFERILPSFTIAFGAVTLGSGWITNYAGLAATRLILGLFQGCLFPCLALFVANWYKREELAVRMAFLFASSALAGAFGGLVAFGIYHMDGAANIPGWRWIYIIEGCVTIAFGFVSFWLVPSSFETAWFLNENDKIAMRRRAEVMHQYSGEREHFGFKHIVWAAKDIKTWLHACLQFCVITPLYGFNNFLPIIIEDGLGFSSVQAQYLVIPVQMWGAIIYMAVAWLSDRLQRRYIFVMIFGSITALGYILILCPIPAGAQYFSTFLITTGMYIMAGINLSWTSLNSAPDGKRGATMGITLTLTDLAGVVVGQLYPSNDKPKYYLRNGWTLGTVLVSLILFTAVKKVYDSRNENKGNGEREPQTTERDDHADDFVYLT</sequence>
<protein>
    <submittedName>
        <fullName evidence="10">High-affinity nicotinic acid transporter</fullName>
    </submittedName>
</protein>
<keyword evidence="6 8" id="KW-0472">Membrane</keyword>
<dbReference type="Pfam" id="PF07690">
    <property type="entry name" value="MFS_1"/>
    <property type="match status" value="1"/>
</dbReference>
<keyword evidence="4 8" id="KW-0812">Transmembrane</keyword>
<evidence type="ECO:0000259" key="9">
    <source>
        <dbReference type="PROSITE" id="PS50850"/>
    </source>
</evidence>
<dbReference type="Gene3D" id="1.20.1250.20">
    <property type="entry name" value="MFS general substrate transporter like domains"/>
    <property type="match status" value="2"/>
</dbReference>
<feature type="transmembrane region" description="Helical" evidence="8">
    <location>
        <begin position="196"/>
        <end position="216"/>
    </location>
</feature>
<evidence type="ECO:0000256" key="8">
    <source>
        <dbReference type="SAM" id="Phobius"/>
    </source>
</evidence>
<dbReference type="AlphaFoldDB" id="A0AAD6MX71"/>
<dbReference type="EMBL" id="JAQJAN010000005">
    <property type="protein sequence ID" value="KAJ5728325.1"/>
    <property type="molecule type" value="Genomic_DNA"/>
</dbReference>
<dbReference type="InterPro" id="IPR036259">
    <property type="entry name" value="MFS_trans_sf"/>
</dbReference>
<evidence type="ECO:0000256" key="4">
    <source>
        <dbReference type="ARBA" id="ARBA00022692"/>
    </source>
</evidence>
<dbReference type="GO" id="GO:0022857">
    <property type="term" value="F:transmembrane transporter activity"/>
    <property type="evidence" value="ECO:0007669"/>
    <property type="project" value="InterPro"/>
</dbReference>
<proteinExistence type="inferred from homology"/>
<dbReference type="SUPFAM" id="SSF103473">
    <property type="entry name" value="MFS general substrate transporter"/>
    <property type="match status" value="1"/>
</dbReference>
<keyword evidence="3" id="KW-0813">Transport</keyword>
<evidence type="ECO:0000256" key="7">
    <source>
        <dbReference type="SAM" id="MobiDB-lite"/>
    </source>
</evidence>
<evidence type="ECO:0000256" key="3">
    <source>
        <dbReference type="ARBA" id="ARBA00022448"/>
    </source>
</evidence>
<reference evidence="10" key="1">
    <citation type="journal article" date="2023" name="IMA Fungus">
        <title>Comparative genomic study of the Penicillium genus elucidates a diverse pangenome and 15 lateral gene transfer events.</title>
        <authorList>
            <person name="Petersen C."/>
            <person name="Sorensen T."/>
            <person name="Nielsen M.R."/>
            <person name="Sondergaard T.E."/>
            <person name="Sorensen J.L."/>
            <person name="Fitzpatrick D.A."/>
            <person name="Frisvad J.C."/>
            <person name="Nielsen K.L."/>
        </authorList>
    </citation>
    <scope>NUCLEOTIDE SEQUENCE</scope>
    <source>
        <strain evidence="10">IBT 17514</strain>
    </source>
</reference>
<reference evidence="10" key="2">
    <citation type="submission" date="2023-01" db="EMBL/GenBank/DDBJ databases">
        <authorList>
            <person name="Petersen C."/>
        </authorList>
    </citation>
    <scope>NUCLEOTIDE SEQUENCE</scope>
    <source>
        <strain evidence="10">IBT 17514</strain>
    </source>
</reference>
<keyword evidence="11" id="KW-1185">Reference proteome</keyword>
<dbReference type="Proteomes" id="UP001215712">
    <property type="component" value="Unassembled WGS sequence"/>
</dbReference>
<organism evidence="10 11">
    <name type="scientific">Penicillium malachiteum</name>
    <dbReference type="NCBI Taxonomy" id="1324776"/>
    <lineage>
        <taxon>Eukaryota</taxon>
        <taxon>Fungi</taxon>
        <taxon>Dikarya</taxon>
        <taxon>Ascomycota</taxon>
        <taxon>Pezizomycotina</taxon>
        <taxon>Eurotiomycetes</taxon>
        <taxon>Eurotiomycetidae</taxon>
        <taxon>Eurotiales</taxon>
        <taxon>Aspergillaceae</taxon>
        <taxon>Penicillium</taxon>
    </lineage>
</organism>
<comment type="caution">
    <text evidence="10">The sequence shown here is derived from an EMBL/GenBank/DDBJ whole genome shotgun (WGS) entry which is preliminary data.</text>
</comment>
<feature type="domain" description="Major facilitator superfamily (MFS) profile" evidence="9">
    <location>
        <begin position="35"/>
        <end position="440"/>
    </location>
</feature>
<dbReference type="PANTHER" id="PTHR43791:SF24">
    <property type="entry name" value="NICOTINIC ACID PLASMA MEMBRANE TRANSPORTER"/>
    <property type="match status" value="1"/>
</dbReference>
<accession>A0AAD6MX71</accession>
<gene>
    <name evidence="10" type="ORF">N7493_004655</name>
</gene>
<comment type="similarity">
    <text evidence="2">Belongs to the major facilitator superfamily.</text>
</comment>
<feature type="region of interest" description="Disordered" evidence="7">
    <location>
        <begin position="446"/>
        <end position="467"/>
    </location>
</feature>
<comment type="subcellular location">
    <subcellularLocation>
        <location evidence="1">Membrane</location>
        <topology evidence="1">Multi-pass membrane protein</topology>
    </subcellularLocation>
</comment>
<feature type="transmembrane region" description="Helical" evidence="8">
    <location>
        <begin position="357"/>
        <end position="377"/>
    </location>
</feature>
<keyword evidence="5 8" id="KW-1133">Transmembrane helix</keyword>
<dbReference type="PANTHER" id="PTHR43791">
    <property type="entry name" value="PERMEASE-RELATED"/>
    <property type="match status" value="1"/>
</dbReference>